<dbReference type="EMBL" id="JAPTMU010000003">
    <property type="protein sequence ID" value="KAJ4946221.1"/>
    <property type="molecule type" value="Genomic_DNA"/>
</dbReference>
<protein>
    <submittedName>
        <fullName evidence="2">Uncharacterized protein</fullName>
    </submittedName>
</protein>
<gene>
    <name evidence="2" type="ORF">JOQ06_023890</name>
</gene>
<dbReference type="Proteomes" id="UP001219934">
    <property type="component" value="Unassembled WGS sequence"/>
</dbReference>
<name>A0AAD6BMB7_9TELE</name>
<feature type="signal peptide" evidence="1">
    <location>
        <begin position="1"/>
        <end position="17"/>
    </location>
</feature>
<accession>A0AAD6BMB7</accession>
<evidence type="ECO:0000313" key="2">
    <source>
        <dbReference type="EMBL" id="KAJ4946221.1"/>
    </source>
</evidence>
<keyword evidence="1" id="KW-0732">Signal</keyword>
<comment type="caution">
    <text evidence="2">The sequence shown here is derived from an EMBL/GenBank/DDBJ whole genome shotgun (WGS) entry which is preliminary data.</text>
</comment>
<organism evidence="2 3">
    <name type="scientific">Pogonophryne albipinna</name>
    <dbReference type="NCBI Taxonomy" id="1090488"/>
    <lineage>
        <taxon>Eukaryota</taxon>
        <taxon>Metazoa</taxon>
        <taxon>Chordata</taxon>
        <taxon>Craniata</taxon>
        <taxon>Vertebrata</taxon>
        <taxon>Euteleostomi</taxon>
        <taxon>Actinopterygii</taxon>
        <taxon>Neopterygii</taxon>
        <taxon>Teleostei</taxon>
        <taxon>Neoteleostei</taxon>
        <taxon>Acanthomorphata</taxon>
        <taxon>Eupercaria</taxon>
        <taxon>Perciformes</taxon>
        <taxon>Notothenioidei</taxon>
        <taxon>Pogonophryne</taxon>
    </lineage>
</organism>
<keyword evidence="3" id="KW-1185">Reference proteome</keyword>
<feature type="chain" id="PRO_5042280899" evidence="1">
    <location>
        <begin position="18"/>
        <end position="456"/>
    </location>
</feature>
<sequence>MIVLLLLLGAFVCMGLAEQRYDVEYGDSLNLRVPRRPKSFEFTRKFSSNVTILWKWGEPLTSLDGRRKYTGIFFEMYNLTQKDMGHYRFRGKEQNELSTYTIEVKAKTKSFQKSPGKHLRFSAKLEPSFCNVYFFPEGTLRWRMSEVAIVRRGKLQWHLDELGLVGFDLNEPCGIYIEAIQNTYRGRYEIRDENNDTALEVYLHVADPTIRTSELKAGAQLSFNFDLEPNDCNIHFFGEPSFDIVLHGKLQRHLYENDCIGFELIKPCGILKEDLQMSCQGRYEIRDQDGDTALVMILEMEAPPAEHSAIGISIGVFFSSLFVCVVRRCCCKGSSSKNKTSEPEAAEPDVPYEEYDLEPVRLQPDQVREPSGTPYRAQPPLTPTDPLIHNHPSVEMPPAYSEIFAASGQTDAPTFPVHSDPEPRFEVKGMTFPSAPPLSSDSTISDVYTSSKLNFL</sequence>
<dbReference type="AlphaFoldDB" id="A0AAD6BMB7"/>
<evidence type="ECO:0000256" key="1">
    <source>
        <dbReference type="SAM" id="SignalP"/>
    </source>
</evidence>
<evidence type="ECO:0000313" key="3">
    <source>
        <dbReference type="Proteomes" id="UP001219934"/>
    </source>
</evidence>
<proteinExistence type="predicted"/>
<reference evidence="2" key="1">
    <citation type="submission" date="2022-11" db="EMBL/GenBank/DDBJ databases">
        <title>Chromosome-level genome of Pogonophryne albipinna.</title>
        <authorList>
            <person name="Jo E."/>
        </authorList>
    </citation>
    <scope>NUCLEOTIDE SEQUENCE</scope>
    <source>
        <strain evidence="2">SGF0006</strain>
        <tissue evidence="2">Muscle</tissue>
    </source>
</reference>